<proteinExistence type="predicted"/>
<keyword evidence="7" id="KW-1185">Reference proteome</keyword>
<reference evidence="6 7" key="1">
    <citation type="submission" date="2018-12" db="EMBL/GenBank/DDBJ databases">
        <authorList>
            <person name="Yu L."/>
        </authorList>
    </citation>
    <scope>NUCLEOTIDE SEQUENCE [LARGE SCALE GENOMIC DNA]</scope>
    <source>
        <strain evidence="6 7">HAW-EB2</strain>
    </source>
</reference>
<dbReference type="InterPro" id="IPR052206">
    <property type="entry name" value="Retinol_saturase"/>
</dbReference>
<keyword evidence="3" id="KW-0274">FAD</keyword>
<keyword evidence="1" id="KW-0285">Flavoprotein</keyword>
<gene>
    <name evidence="6" type="ORF">EKG38_17975</name>
</gene>
<organism evidence="6 7">
    <name type="scientific">Shewanella canadensis</name>
    <dbReference type="NCBI Taxonomy" id="271096"/>
    <lineage>
        <taxon>Bacteria</taxon>
        <taxon>Pseudomonadati</taxon>
        <taxon>Pseudomonadota</taxon>
        <taxon>Gammaproteobacteria</taxon>
        <taxon>Alteromonadales</taxon>
        <taxon>Shewanellaceae</taxon>
        <taxon>Shewanella</taxon>
    </lineage>
</organism>
<keyword evidence="5" id="KW-0520">NAD</keyword>
<dbReference type="Pfam" id="PF13450">
    <property type="entry name" value="NAD_binding_8"/>
    <property type="match status" value="1"/>
</dbReference>
<accession>A0A3S0J477</accession>
<dbReference type="InterPro" id="IPR036188">
    <property type="entry name" value="FAD/NAD-bd_sf"/>
</dbReference>
<name>A0A3S0J477_9GAMM</name>
<evidence type="ECO:0000256" key="2">
    <source>
        <dbReference type="ARBA" id="ARBA00022729"/>
    </source>
</evidence>
<protein>
    <submittedName>
        <fullName evidence="6">NAD(P)/FAD-dependent oxidoreductase</fullName>
    </submittedName>
</protein>
<dbReference type="AlphaFoldDB" id="A0A3S0J477"/>
<dbReference type="Proteomes" id="UP000267448">
    <property type="component" value="Unassembled WGS sequence"/>
</dbReference>
<dbReference type="PANTHER" id="PTHR46091:SF3">
    <property type="entry name" value="AMINE OXIDASE DOMAIN-CONTAINING PROTEIN"/>
    <property type="match status" value="1"/>
</dbReference>
<dbReference type="EMBL" id="RXNU01000011">
    <property type="protein sequence ID" value="RTR37617.1"/>
    <property type="molecule type" value="Genomic_DNA"/>
</dbReference>
<sequence length="509" mass="57976">MDVDYLIVGSGLSALVFGALSAKAGSKVIMLEAHQYPGGFGHTFPMGKHYKFNAQLHYVWNCGEGETVNKVLKKLELDKQVTFESFDPEGFDHMRMPGYQLDIPYDTDLLLARLWALFPDHVKQCTAFIDEVRRTADGLEVLSGDERYRNIFKNFSQTVTAFNNIRSTLQQVFDKHRLPLEAQTLLALQWPDFLLPPNQLSFCAWVLLFTGYQRGAYYPTLHFEHVINSLAKTIEDNGGQIVYKTHVEKFIVENNRVLGVEASDLNTQEAARYEAKCTICNMDPKKAAHLIGIEKFSLKLRRQLDYAYSPSNFMAYCSVKDINLQDYGFGRWNIFHTSNPDLNAAFDAMYNQHDYSAPSFAISTPGFLTDDHSDRPEGQQIIEFLTVADYQYFKDLKASDSRAYRKRKRGILDNIIDIVEDNYIPDFREYLAYKNTGSPTTNENFCWCPQGNSYGSAMTPGYFNLCRLNHNSSLKGLYFCNASSGYAGFAGTFWTGAKLYQNLTGERIL</sequence>
<dbReference type="PANTHER" id="PTHR46091">
    <property type="entry name" value="BLR7054 PROTEIN"/>
    <property type="match status" value="1"/>
</dbReference>
<evidence type="ECO:0000256" key="1">
    <source>
        <dbReference type="ARBA" id="ARBA00022630"/>
    </source>
</evidence>
<dbReference type="Gene3D" id="3.50.50.60">
    <property type="entry name" value="FAD/NAD(P)-binding domain"/>
    <property type="match status" value="2"/>
</dbReference>
<comment type="caution">
    <text evidence="6">The sequence shown here is derived from an EMBL/GenBank/DDBJ whole genome shotgun (WGS) entry which is preliminary data.</text>
</comment>
<evidence type="ECO:0000256" key="5">
    <source>
        <dbReference type="ARBA" id="ARBA00023027"/>
    </source>
</evidence>
<evidence type="ECO:0000313" key="7">
    <source>
        <dbReference type="Proteomes" id="UP000267448"/>
    </source>
</evidence>
<evidence type="ECO:0000313" key="6">
    <source>
        <dbReference type="EMBL" id="RTR37617.1"/>
    </source>
</evidence>
<dbReference type="SUPFAM" id="SSF51905">
    <property type="entry name" value="FAD/NAD(P)-binding domain"/>
    <property type="match status" value="1"/>
</dbReference>
<evidence type="ECO:0000256" key="4">
    <source>
        <dbReference type="ARBA" id="ARBA00022857"/>
    </source>
</evidence>
<dbReference type="OrthoDB" id="9774675at2"/>
<keyword evidence="2" id="KW-0732">Signal</keyword>
<dbReference type="RefSeq" id="WP_126521648.1">
    <property type="nucleotide sequence ID" value="NZ_RXNU01000011.1"/>
</dbReference>
<keyword evidence="4" id="KW-0521">NADP</keyword>
<evidence type="ECO:0000256" key="3">
    <source>
        <dbReference type="ARBA" id="ARBA00022827"/>
    </source>
</evidence>